<accession>A0ABY7WSL4</accession>
<protein>
    <submittedName>
        <fullName evidence="2">Class I SAM-dependent methyltransferase</fullName>
    </submittedName>
</protein>
<sequence length="184" mass="20026">MPQTYPHVAGVELVGTYNQTAPNADWELFAKKLPDCSGKRVLILNVGTGWLARRAVLNGAIAVLGVDSQAKSIDIARASGQSSRLRFRLMPTSSWPILGGFYDIIIIAGVDQANYELLADLAQLLRHNHGTIAMFGSENDVQQAESHVFSSDHQPGSWSASDLTRMPSGAVASVLRRRRLGSRR</sequence>
<dbReference type="SUPFAM" id="SSF53335">
    <property type="entry name" value="S-adenosyl-L-methionine-dependent methyltransferases"/>
    <property type="match status" value="1"/>
</dbReference>
<keyword evidence="2" id="KW-0808">Transferase</keyword>
<reference evidence="2 3" key="1">
    <citation type="submission" date="2023-02" db="EMBL/GenBank/DDBJ databases">
        <title>Genome sequence of Lacticaseibacillus sp. KACC 23028.</title>
        <authorList>
            <person name="Kim S."/>
            <person name="Heo J."/>
            <person name="Kwon S.-W."/>
        </authorList>
    </citation>
    <scope>NUCLEOTIDE SEQUENCE [LARGE SCALE GENOMIC DNA]</scope>
    <source>
        <strain evidence="2 3">KACC 23028</strain>
    </source>
</reference>
<dbReference type="EMBL" id="CP117884">
    <property type="protein sequence ID" value="WDF83116.1"/>
    <property type="molecule type" value="Genomic_DNA"/>
</dbReference>
<evidence type="ECO:0000256" key="1">
    <source>
        <dbReference type="SAM" id="MobiDB-lite"/>
    </source>
</evidence>
<dbReference type="Gene3D" id="3.40.50.150">
    <property type="entry name" value="Vaccinia Virus protein VP39"/>
    <property type="match status" value="1"/>
</dbReference>
<dbReference type="GO" id="GO:0032259">
    <property type="term" value="P:methylation"/>
    <property type="evidence" value="ECO:0007669"/>
    <property type="project" value="UniProtKB-KW"/>
</dbReference>
<feature type="compositionally biased region" description="Polar residues" evidence="1">
    <location>
        <begin position="144"/>
        <end position="162"/>
    </location>
</feature>
<evidence type="ECO:0000313" key="2">
    <source>
        <dbReference type="EMBL" id="WDF83116.1"/>
    </source>
</evidence>
<evidence type="ECO:0000313" key="3">
    <source>
        <dbReference type="Proteomes" id="UP001220377"/>
    </source>
</evidence>
<dbReference type="RefSeq" id="WP_274261054.1">
    <property type="nucleotide sequence ID" value="NZ_CP117884.1"/>
</dbReference>
<dbReference type="GO" id="GO:0008168">
    <property type="term" value="F:methyltransferase activity"/>
    <property type="evidence" value="ECO:0007669"/>
    <property type="project" value="UniProtKB-KW"/>
</dbReference>
<proteinExistence type="predicted"/>
<dbReference type="InterPro" id="IPR029063">
    <property type="entry name" value="SAM-dependent_MTases_sf"/>
</dbReference>
<name>A0ABY7WSL4_9LACO</name>
<organism evidence="2 3">
    <name type="scientific">Lacticaseibacillus pabuli</name>
    <dbReference type="NCBI Taxonomy" id="3025672"/>
    <lineage>
        <taxon>Bacteria</taxon>
        <taxon>Bacillati</taxon>
        <taxon>Bacillota</taxon>
        <taxon>Bacilli</taxon>
        <taxon>Lactobacillales</taxon>
        <taxon>Lactobacillaceae</taxon>
        <taxon>Lacticaseibacillus</taxon>
    </lineage>
</organism>
<gene>
    <name evidence="2" type="ORF">PQ472_02460</name>
</gene>
<keyword evidence="3" id="KW-1185">Reference proteome</keyword>
<keyword evidence="2" id="KW-0489">Methyltransferase</keyword>
<dbReference type="Proteomes" id="UP001220377">
    <property type="component" value="Chromosome"/>
</dbReference>
<feature type="region of interest" description="Disordered" evidence="1">
    <location>
        <begin position="144"/>
        <end position="164"/>
    </location>
</feature>